<dbReference type="InterPro" id="IPR050834">
    <property type="entry name" value="Glycosyltransf_2"/>
</dbReference>
<dbReference type="Gene3D" id="3.90.550.10">
    <property type="entry name" value="Spore Coat Polysaccharide Biosynthesis Protein SpsA, Chain A"/>
    <property type="match status" value="1"/>
</dbReference>
<keyword evidence="3 5" id="KW-0808">Transferase</keyword>
<evidence type="ECO:0000313" key="6">
    <source>
        <dbReference type="Proteomes" id="UP000297447"/>
    </source>
</evidence>
<dbReference type="OrthoDB" id="7665907at2"/>
<dbReference type="SUPFAM" id="SSF53448">
    <property type="entry name" value="Nucleotide-diphospho-sugar transferases"/>
    <property type="match status" value="1"/>
</dbReference>
<dbReference type="InterPro" id="IPR001173">
    <property type="entry name" value="Glyco_trans_2-like"/>
</dbReference>
<comment type="caution">
    <text evidence="5">The sequence shown here is derived from an EMBL/GenBank/DDBJ whole genome shotgun (WGS) entry which is preliminary data.</text>
</comment>
<evidence type="ECO:0000256" key="3">
    <source>
        <dbReference type="ARBA" id="ARBA00022679"/>
    </source>
</evidence>
<feature type="domain" description="Glycosyltransferase 2-like" evidence="4">
    <location>
        <begin position="8"/>
        <end position="139"/>
    </location>
</feature>
<keyword evidence="2" id="KW-0328">Glycosyltransferase</keyword>
<sequence length="281" mass="30716">MTDLPAFSLLLPVYHGDSAAYLRRSFHSSVHDQTLRPSEVVLVEDGPVGAELTAQIVRLIETSPVPVVHVRISENAGLAVALTTGLAACTNDVVARMDADDVSLPERFAIQIPLIAAGHDLVGSGMWEFSEDASGTEIAGAERNPPTSAADIARYARFHDPFNHPTVVYTKSAVAAAGGYAPLGLMEDYWLFARMIAGGARARNTTERLVKYRVSSGAYRRRGGLKLLASELQLQRAFRRSGFTSTGQFVRNVAVRGGYRLIPEPVRRYFYRTLILRSRAL</sequence>
<evidence type="ECO:0000313" key="5">
    <source>
        <dbReference type="EMBL" id="TFD50792.1"/>
    </source>
</evidence>
<dbReference type="AlphaFoldDB" id="A0A4R9A2A8"/>
<dbReference type="InterPro" id="IPR029044">
    <property type="entry name" value="Nucleotide-diphossugar_trans"/>
</dbReference>
<proteinExistence type="inferred from homology"/>
<evidence type="ECO:0000256" key="2">
    <source>
        <dbReference type="ARBA" id="ARBA00022676"/>
    </source>
</evidence>
<dbReference type="RefSeq" id="WP_134519107.1">
    <property type="nucleotide sequence ID" value="NZ_SOHE01000040.1"/>
</dbReference>
<name>A0A4R9A2A8_9MICO</name>
<evidence type="ECO:0000259" key="4">
    <source>
        <dbReference type="Pfam" id="PF00535"/>
    </source>
</evidence>
<dbReference type="Pfam" id="PF00535">
    <property type="entry name" value="Glycos_transf_2"/>
    <property type="match status" value="1"/>
</dbReference>
<dbReference type="GO" id="GO:0016757">
    <property type="term" value="F:glycosyltransferase activity"/>
    <property type="evidence" value="ECO:0007669"/>
    <property type="project" value="UniProtKB-KW"/>
</dbReference>
<reference evidence="5 6" key="1">
    <citation type="submission" date="2019-03" db="EMBL/GenBank/DDBJ databases">
        <title>Genomics of glacier-inhabiting Cryobacterium strains.</title>
        <authorList>
            <person name="Liu Q."/>
            <person name="Xin Y.-H."/>
        </authorList>
    </citation>
    <scope>NUCLEOTIDE SEQUENCE [LARGE SCALE GENOMIC DNA]</scope>
    <source>
        <strain evidence="5 6">Hh14</strain>
    </source>
</reference>
<comment type="similarity">
    <text evidence="1">Belongs to the glycosyltransferase 2 family.</text>
</comment>
<organism evidence="5 6">
    <name type="scientific">Cryobacterium frigoriphilum</name>
    <dbReference type="NCBI Taxonomy" id="1259150"/>
    <lineage>
        <taxon>Bacteria</taxon>
        <taxon>Bacillati</taxon>
        <taxon>Actinomycetota</taxon>
        <taxon>Actinomycetes</taxon>
        <taxon>Micrococcales</taxon>
        <taxon>Microbacteriaceae</taxon>
        <taxon>Cryobacterium</taxon>
    </lineage>
</organism>
<dbReference type="PANTHER" id="PTHR43685">
    <property type="entry name" value="GLYCOSYLTRANSFERASE"/>
    <property type="match status" value="1"/>
</dbReference>
<evidence type="ECO:0000256" key="1">
    <source>
        <dbReference type="ARBA" id="ARBA00006739"/>
    </source>
</evidence>
<gene>
    <name evidence="5" type="ORF">E3T55_08315</name>
</gene>
<dbReference type="Proteomes" id="UP000297447">
    <property type="component" value="Unassembled WGS sequence"/>
</dbReference>
<dbReference type="EMBL" id="SOHE01000040">
    <property type="protein sequence ID" value="TFD50792.1"/>
    <property type="molecule type" value="Genomic_DNA"/>
</dbReference>
<protein>
    <submittedName>
        <fullName evidence="5">Glycosyltransferase</fullName>
    </submittedName>
</protein>
<keyword evidence="6" id="KW-1185">Reference proteome</keyword>
<dbReference type="PANTHER" id="PTHR43685:SF5">
    <property type="entry name" value="GLYCOSYLTRANSFERASE EPSE-RELATED"/>
    <property type="match status" value="1"/>
</dbReference>
<accession>A0A4R9A2A8</accession>